<reference evidence="1" key="1">
    <citation type="submission" date="2018-02" db="EMBL/GenBank/DDBJ databases">
        <title>Rhizophora mucronata_Transcriptome.</title>
        <authorList>
            <person name="Meera S.P."/>
            <person name="Sreeshan A."/>
            <person name="Augustine A."/>
        </authorList>
    </citation>
    <scope>NUCLEOTIDE SEQUENCE</scope>
    <source>
        <tissue evidence="1">Leaf</tissue>
    </source>
</reference>
<evidence type="ECO:0000313" key="1">
    <source>
        <dbReference type="EMBL" id="MBW93549.1"/>
    </source>
</evidence>
<dbReference type="EMBL" id="GGEC01013066">
    <property type="protein sequence ID" value="MBW93549.1"/>
    <property type="molecule type" value="Transcribed_RNA"/>
</dbReference>
<sequence>MVYQLRFLHLHHHHRHHHQDYRFQENPQNSLTLNFALDRTLFSIIFFFFSDFFQVSQTQQES</sequence>
<name>A0A2P2JJA6_RHIMU</name>
<proteinExistence type="predicted"/>
<accession>A0A2P2JJA6</accession>
<protein>
    <submittedName>
        <fullName evidence="1">Uncharacterized protein MANES_05G039400</fullName>
    </submittedName>
</protein>
<organism evidence="1">
    <name type="scientific">Rhizophora mucronata</name>
    <name type="common">Asiatic mangrove</name>
    <dbReference type="NCBI Taxonomy" id="61149"/>
    <lineage>
        <taxon>Eukaryota</taxon>
        <taxon>Viridiplantae</taxon>
        <taxon>Streptophyta</taxon>
        <taxon>Embryophyta</taxon>
        <taxon>Tracheophyta</taxon>
        <taxon>Spermatophyta</taxon>
        <taxon>Magnoliopsida</taxon>
        <taxon>eudicotyledons</taxon>
        <taxon>Gunneridae</taxon>
        <taxon>Pentapetalae</taxon>
        <taxon>rosids</taxon>
        <taxon>fabids</taxon>
        <taxon>Malpighiales</taxon>
        <taxon>Rhizophoraceae</taxon>
        <taxon>Rhizophora</taxon>
    </lineage>
</organism>
<dbReference type="EMBL" id="GGEC01013065">
    <property type="protein sequence ID" value="MBW93548.1"/>
    <property type="molecule type" value="Transcribed_RNA"/>
</dbReference>
<dbReference type="AlphaFoldDB" id="A0A2P2JJA6"/>